<keyword evidence="2 5" id="KW-0812">Transmembrane</keyword>
<feature type="transmembrane region" description="Helical" evidence="5">
    <location>
        <begin position="145"/>
        <end position="167"/>
    </location>
</feature>
<evidence type="ECO:0000256" key="2">
    <source>
        <dbReference type="ARBA" id="ARBA00022692"/>
    </source>
</evidence>
<evidence type="ECO:0000256" key="4">
    <source>
        <dbReference type="ARBA" id="ARBA00023136"/>
    </source>
</evidence>
<dbReference type="KEGG" id="aplc:110973544"/>
<feature type="domain" description="Major facilitator superfamily (MFS) profile" evidence="6">
    <location>
        <begin position="66"/>
        <end position="537"/>
    </location>
</feature>
<feature type="transmembrane region" description="Helical" evidence="5">
    <location>
        <begin position="449"/>
        <end position="472"/>
    </location>
</feature>
<feature type="transmembrane region" description="Helical" evidence="5">
    <location>
        <begin position="361"/>
        <end position="378"/>
    </location>
</feature>
<sequence>MDVDASLELLGGFGLLQTLNFLAYSLCGGSSSWHLTGVAFTASAPRDYWCRLPPNGTGLDDAEGYISEQCHLIYEAEGGSNDTVPCLYGWEYDSMYGETSVVTDLDLVCDRAILAGTLTSIHFGGVLAGSYILGQLSDILGRRLVVLGSLVGLVATGTGLSFTWSFAGMAGLRFLNGFFIPGSLTVTYVRLIEMFTPGRRLKGQLVCEMMWVCGISLLAPAAYLLPNWRHLQLAISLFGIPVIFFVWLSYDSIRWLVQKGRIEKAEKFLQRIAKSKNINLSGNFLLAQQDPDVQNGNKPLSENAIELETTTTVEKTRIGGFQHGRDGGSTLHDKHLGHRDFRGKKATVVDLFKTPVLIKRSLIVSYCWFTSNVVYYGFFINATNLVGNKYLNFFLISVTEAPSYILNYFIMKRFGRRRPIIFVYALSGVTCVITGAIPKETASGIDLTVVILVFAIIGKLFASAAFDIVFLITAEVFPTVLRSAAFGAASMIGKVGGMVAPFIIFLNVYHDSIPMIVFGVLSLIAGALVLPLPETNNRSLPETLEDGAKLACKANPEDEQSPTHA</sequence>
<feature type="transmembrane region" description="Helical" evidence="5">
    <location>
        <begin position="231"/>
        <end position="250"/>
    </location>
</feature>
<dbReference type="GO" id="GO:0016020">
    <property type="term" value="C:membrane"/>
    <property type="evidence" value="ECO:0007669"/>
    <property type="project" value="UniProtKB-SubCell"/>
</dbReference>
<dbReference type="OMA" id="LVCEMMW"/>
<dbReference type="InterPro" id="IPR005829">
    <property type="entry name" value="Sugar_transporter_CS"/>
</dbReference>
<dbReference type="CDD" id="cd17317">
    <property type="entry name" value="MFS_SLC22"/>
    <property type="match status" value="1"/>
</dbReference>
<evidence type="ECO:0000313" key="8">
    <source>
        <dbReference type="RefSeq" id="XP_022080126.1"/>
    </source>
</evidence>
<dbReference type="OrthoDB" id="2261376at2759"/>
<comment type="subcellular location">
    <subcellularLocation>
        <location evidence="1">Membrane</location>
        <topology evidence="1">Multi-pass membrane protein</topology>
    </subcellularLocation>
</comment>
<dbReference type="InterPro" id="IPR036259">
    <property type="entry name" value="MFS_trans_sf"/>
</dbReference>
<dbReference type="SUPFAM" id="SSF103473">
    <property type="entry name" value="MFS general substrate transporter"/>
    <property type="match status" value="1"/>
</dbReference>
<protein>
    <submittedName>
        <fullName evidence="8">Organic cation transporter-like protein</fullName>
    </submittedName>
</protein>
<organism evidence="7 8">
    <name type="scientific">Acanthaster planci</name>
    <name type="common">Crown-of-thorns starfish</name>
    <dbReference type="NCBI Taxonomy" id="133434"/>
    <lineage>
        <taxon>Eukaryota</taxon>
        <taxon>Metazoa</taxon>
        <taxon>Echinodermata</taxon>
        <taxon>Eleutherozoa</taxon>
        <taxon>Asterozoa</taxon>
        <taxon>Asteroidea</taxon>
        <taxon>Valvatacea</taxon>
        <taxon>Valvatida</taxon>
        <taxon>Acanthasteridae</taxon>
        <taxon>Acanthaster</taxon>
    </lineage>
</organism>
<dbReference type="PROSITE" id="PS50850">
    <property type="entry name" value="MFS"/>
    <property type="match status" value="1"/>
</dbReference>
<dbReference type="AlphaFoldDB" id="A0A8B7XIV1"/>
<dbReference type="GO" id="GO:0022857">
    <property type="term" value="F:transmembrane transporter activity"/>
    <property type="evidence" value="ECO:0007669"/>
    <property type="project" value="InterPro"/>
</dbReference>
<evidence type="ECO:0000256" key="5">
    <source>
        <dbReference type="SAM" id="Phobius"/>
    </source>
</evidence>
<dbReference type="PANTHER" id="PTHR24064">
    <property type="entry name" value="SOLUTE CARRIER FAMILY 22 MEMBER"/>
    <property type="match status" value="1"/>
</dbReference>
<feature type="transmembrane region" description="Helical" evidence="5">
    <location>
        <begin position="173"/>
        <end position="193"/>
    </location>
</feature>
<gene>
    <name evidence="8" type="primary">LOC110973544</name>
</gene>
<keyword evidence="4 5" id="KW-0472">Membrane</keyword>
<dbReference type="InterPro" id="IPR011701">
    <property type="entry name" value="MFS"/>
</dbReference>
<evidence type="ECO:0000259" key="6">
    <source>
        <dbReference type="PROSITE" id="PS50850"/>
    </source>
</evidence>
<accession>A0A8B7XIV1</accession>
<dbReference type="PROSITE" id="PS00216">
    <property type="entry name" value="SUGAR_TRANSPORT_1"/>
    <property type="match status" value="1"/>
</dbReference>
<dbReference type="Proteomes" id="UP000694845">
    <property type="component" value="Unplaced"/>
</dbReference>
<keyword evidence="3 5" id="KW-1133">Transmembrane helix</keyword>
<feature type="transmembrane region" description="Helical" evidence="5">
    <location>
        <begin position="205"/>
        <end position="225"/>
    </location>
</feature>
<dbReference type="GeneID" id="110973544"/>
<dbReference type="Pfam" id="PF07690">
    <property type="entry name" value="MFS_1"/>
    <property type="match status" value="2"/>
</dbReference>
<feature type="transmembrane region" description="Helical" evidence="5">
    <location>
        <begin position="390"/>
        <end position="409"/>
    </location>
</feature>
<dbReference type="InterPro" id="IPR020846">
    <property type="entry name" value="MFS_dom"/>
</dbReference>
<evidence type="ECO:0000313" key="7">
    <source>
        <dbReference type="Proteomes" id="UP000694845"/>
    </source>
</evidence>
<feature type="transmembrane region" description="Helical" evidence="5">
    <location>
        <begin position="421"/>
        <end position="437"/>
    </location>
</feature>
<evidence type="ECO:0000256" key="1">
    <source>
        <dbReference type="ARBA" id="ARBA00004141"/>
    </source>
</evidence>
<keyword evidence="7" id="KW-1185">Reference proteome</keyword>
<reference evidence="8" key="1">
    <citation type="submission" date="2025-08" db="UniProtKB">
        <authorList>
            <consortium name="RefSeq"/>
        </authorList>
    </citation>
    <scope>IDENTIFICATION</scope>
</reference>
<evidence type="ECO:0000256" key="3">
    <source>
        <dbReference type="ARBA" id="ARBA00022989"/>
    </source>
</evidence>
<feature type="transmembrane region" description="Helical" evidence="5">
    <location>
        <begin position="484"/>
        <end position="506"/>
    </location>
</feature>
<dbReference type="Gene3D" id="1.20.1250.20">
    <property type="entry name" value="MFS general substrate transporter like domains"/>
    <property type="match status" value="1"/>
</dbReference>
<name>A0A8B7XIV1_ACAPL</name>
<dbReference type="RefSeq" id="XP_022080126.1">
    <property type="nucleotide sequence ID" value="XM_022224434.1"/>
</dbReference>
<feature type="transmembrane region" description="Helical" evidence="5">
    <location>
        <begin position="512"/>
        <end position="532"/>
    </location>
</feature>
<feature type="transmembrane region" description="Helical" evidence="5">
    <location>
        <begin position="112"/>
        <end position="133"/>
    </location>
</feature>
<proteinExistence type="predicted"/>